<gene>
    <name evidence="2" type="ORF">AVDCRST_MAG66-375</name>
</gene>
<accession>A0A6J4NCQ9</accession>
<feature type="compositionally biased region" description="Basic residues" evidence="1">
    <location>
        <begin position="74"/>
        <end position="87"/>
    </location>
</feature>
<evidence type="ECO:0000313" key="2">
    <source>
        <dbReference type="EMBL" id="CAA9382280.1"/>
    </source>
</evidence>
<feature type="non-terminal residue" evidence="2">
    <location>
        <position position="248"/>
    </location>
</feature>
<feature type="region of interest" description="Disordered" evidence="1">
    <location>
        <begin position="189"/>
        <end position="248"/>
    </location>
</feature>
<name>A0A6J4NCQ9_9PSEU</name>
<protein>
    <submittedName>
        <fullName evidence="2">Uncharacterized protein</fullName>
    </submittedName>
</protein>
<feature type="compositionally biased region" description="Basic and acidic residues" evidence="1">
    <location>
        <begin position="88"/>
        <end position="101"/>
    </location>
</feature>
<organism evidence="2">
    <name type="scientific">uncultured Pseudonocardia sp</name>
    <dbReference type="NCBI Taxonomy" id="211455"/>
    <lineage>
        <taxon>Bacteria</taxon>
        <taxon>Bacillati</taxon>
        <taxon>Actinomycetota</taxon>
        <taxon>Actinomycetes</taxon>
        <taxon>Pseudonocardiales</taxon>
        <taxon>Pseudonocardiaceae</taxon>
        <taxon>Pseudonocardia</taxon>
        <taxon>environmental samples</taxon>
    </lineage>
</organism>
<feature type="non-terminal residue" evidence="2">
    <location>
        <position position="1"/>
    </location>
</feature>
<evidence type="ECO:0000256" key="1">
    <source>
        <dbReference type="SAM" id="MobiDB-lite"/>
    </source>
</evidence>
<feature type="compositionally biased region" description="Low complexity" evidence="1">
    <location>
        <begin position="41"/>
        <end position="50"/>
    </location>
</feature>
<feature type="compositionally biased region" description="Low complexity" evidence="1">
    <location>
        <begin position="8"/>
        <end position="17"/>
    </location>
</feature>
<dbReference type="EMBL" id="CADCUS010000051">
    <property type="protein sequence ID" value="CAA9382280.1"/>
    <property type="molecule type" value="Genomic_DNA"/>
</dbReference>
<feature type="compositionally biased region" description="Basic and acidic residues" evidence="1">
    <location>
        <begin position="238"/>
        <end position="248"/>
    </location>
</feature>
<reference evidence="2" key="1">
    <citation type="submission" date="2020-02" db="EMBL/GenBank/DDBJ databases">
        <authorList>
            <person name="Meier V. D."/>
        </authorList>
    </citation>
    <scope>NUCLEOTIDE SEQUENCE</scope>
    <source>
        <strain evidence="2">AVDCRST_MAG66</strain>
    </source>
</reference>
<dbReference type="AlphaFoldDB" id="A0A6J4NCQ9"/>
<proteinExistence type="predicted"/>
<sequence>AGRPPPGRRAVARPTGRSRAPRRPIHQPRQPRGRHRHAASRRPGLAAGPRRGPRRHRADLRDRRVVRPLPGAVRVRRRPAQRRAPLRRARDPAEPGHERVGRPAVAGVRAAVPARHRLRGARGGQPAGRLPVPELLAAPDRRDRPGAARRSAAAVPRVRHVGVLAVRDHRARAALRRHLVHLAGLDDLGGLAQPRRAPGRPDQGPDPARSLAPRAPDRRRGHQVGVRPARSRQPGADRPGRHPPEGGV</sequence>
<feature type="compositionally biased region" description="Basic residues" evidence="1">
    <location>
        <begin position="19"/>
        <end position="40"/>
    </location>
</feature>
<feature type="region of interest" description="Disordered" evidence="1">
    <location>
        <begin position="1"/>
        <end position="154"/>
    </location>
</feature>
<feature type="compositionally biased region" description="Low complexity" evidence="1">
    <location>
        <begin position="102"/>
        <end position="113"/>
    </location>
</feature>